<organism evidence="1 2">
    <name type="scientific">Mucilaginibacter mali</name>
    <dbReference type="NCBI Taxonomy" id="2740462"/>
    <lineage>
        <taxon>Bacteria</taxon>
        <taxon>Pseudomonadati</taxon>
        <taxon>Bacteroidota</taxon>
        <taxon>Sphingobacteriia</taxon>
        <taxon>Sphingobacteriales</taxon>
        <taxon>Sphingobacteriaceae</taxon>
        <taxon>Mucilaginibacter</taxon>
    </lineage>
</organism>
<dbReference type="KEGG" id="mmab:HQ865_04875"/>
<protein>
    <submittedName>
        <fullName evidence="1">DUF1573 domain-containing protein</fullName>
    </submittedName>
</protein>
<dbReference type="InterPro" id="IPR013783">
    <property type="entry name" value="Ig-like_fold"/>
</dbReference>
<sequence>MNKIIWIVLLLLYYSCSNNNNSKLTTINIKDTIVRLGSARLTDTLHYKFLIRNIGVNNLAIQNVSPSCGCVEFSWTKKAILPNESGYVSIAIKPKEKGEAVQTIVISTNTIKVFSTLKVFYNVY</sequence>
<dbReference type="Gene3D" id="2.60.40.10">
    <property type="entry name" value="Immunoglobulins"/>
    <property type="match status" value="1"/>
</dbReference>
<accession>A0A7D4TMF8</accession>
<gene>
    <name evidence="1" type="ORF">HQ865_04875</name>
</gene>
<proteinExistence type="predicted"/>
<keyword evidence="2" id="KW-1185">Reference proteome</keyword>
<dbReference type="EMBL" id="CP054139">
    <property type="protein sequence ID" value="QKJ29114.1"/>
    <property type="molecule type" value="Genomic_DNA"/>
</dbReference>
<dbReference type="RefSeq" id="WP_173413809.1">
    <property type="nucleotide sequence ID" value="NZ_CP054139.1"/>
</dbReference>
<dbReference type="Proteomes" id="UP000505355">
    <property type="component" value="Chromosome"/>
</dbReference>
<dbReference type="PANTHER" id="PTHR37833">
    <property type="entry name" value="LIPOPROTEIN-RELATED"/>
    <property type="match status" value="1"/>
</dbReference>
<name>A0A7D4TMF8_9SPHI</name>
<reference evidence="1 2" key="1">
    <citation type="submission" date="2020-05" db="EMBL/GenBank/DDBJ databases">
        <title>Mucilaginibacter mali sp. nov.</title>
        <authorList>
            <person name="Kim H.S."/>
            <person name="Lee K.C."/>
            <person name="Suh M.K."/>
            <person name="Kim J.-S."/>
            <person name="Han K.-I."/>
            <person name="Eom M.K."/>
            <person name="Shin Y.K."/>
            <person name="Lee J.-S."/>
        </authorList>
    </citation>
    <scope>NUCLEOTIDE SEQUENCE [LARGE SCALE GENOMIC DNA]</scope>
    <source>
        <strain evidence="1 2">G2-14</strain>
    </source>
</reference>
<dbReference type="InterPro" id="IPR011467">
    <property type="entry name" value="DUF1573"/>
</dbReference>
<dbReference type="PANTHER" id="PTHR37833:SF1">
    <property type="entry name" value="SIGNAL PEPTIDE PROTEIN"/>
    <property type="match status" value="1"/>
</dbReference>
<dbReference type="AlphaFoldDB" id="A0A7D4TMF8"/>
<dbReference type="Pfam" id="PF07610">
    <property type="entry name" value="DUF1573"/>
    <property type="match status" value="1"/>
</dbReference>
<evidence type="ECO:0000313" key="2">
    <source>
        <dbReference type="Proteomes" id="UP000505355"/>
    </source>
</evidence>
<evidence type="ECO:0000313" key="1">
    <source>
        <dbReference type="EMBL" id="QKJ29114.1"/>
    </source>
</evidence>